<dbReference type="SUPFAM" id="SSF82679">
    <property type="entry name" value="N-utilization substance G protein NusG, N-terminal domain"/>
    <property type="match status" value="1"/>
</dbReference>
<dbReference type="InterPro" id="IPR043425">
    <property type="entry name" value="NusG-like"/>
</dbReference>
<dbReference type="RefSeq" id="WP_246307709.1">
    <property type="nucleotide sequence ID" value="NZ_CACTIB010000008.1"/>
</dbReference>
<dbReference type="AlphaFoldDB" id="A0A478FS60"/>
<dbReference type="InterPro" id="IPR014722">
    <property type="entry name" value="Rib_uL2_dom2"/>
</dbReference>
<dbReference type="GO" id="GO:0031564">
    <property type="term" value="P:transcription antitermination"/>
    <property type="evidence" value="ECO:0007669"/>
    <property type="project" value="UniProtKB-KW"/>
</dbReference>
<accession>A0A478FS60</accession>
<evidence type="ECO:0000256" key="4">
    <source>
        <dbReference type="NCBIfam" id="TIGR01956"/>
    </source>
</evidence>
<sequence length="307" mass="35919">MEMENMDGVLDGDENKDSEPSFYWYTLRVLRNEEKCIDQIREHIALKRLQNKIVDVKLFKEYSIVETEEYPPNSDFLPKKGFKSTPTSIWVQLANGNYKRIRLVEKKPFSGMVFIKMEFDMELFKMVRSWDASFSFLGFPTPSAMSDFQMQKTHDSLNSEMPDLVEYAKDKGYRLAEGNKITFKEPEEIKKEEEVEDIKEPIDLEEVQTVRELSEKEQLEAKKAEIYSDLNIKQFSNNFSSEKPNIKTKSKKDNEMLKVNDFVFISHLGFKGVIQEIDYFADKVVVGVQMFGRRQPVECKISEISII</sequence>
<comment type="caution">
    <text evidence="5">The sequence shown here is derived from an EMBL/GenBank/DDBJ whole genome shotgun (WGS) entry which is preliminary data.</text>
</comment>
<dbReference type="InterPro" id="IPR010216">
    <property type="entry name" value="Transcrpt_antiterm_NusG_myco"/>
</dbReference>
<evidence type="ECO:0000256" key="2">
    <source>
        <dbReference type="ARBA" id="ARBA00023015"/>
    </source>
</evidence>
<dbReference type="Gene3D" id="2.30.30.30">
    <property type="match status" value="1"/>
</dbReference>
<dbReference type="EMBL" id="BIMN01000001">
    <property type="protein sequence ID" value="GCE63206.1"/>
    <property type="molecule type" value="Genomic_DNA"/>
</dbReference>
<evidence type="ECO:0000256" key="3">
    <source>
        <dbReference type="ARBA" id="ARBA00023163"/>
    </source>
</evidence>
<organism evidence="5 6">
    <name type="scientific">Candidatus Mycoplasma haematohominis</name>
    <dbReference type="NCBI Taxonomy" id="1494318"/>
    <lineage>
        <taxon>Bacteria</taxon>
        <taxon>Bacillati</taxon>
        <taxon>Mycoplasmatota</taxon>
        <taxon>Mollicutes</taxon>
        <taxon>Mycoplasmataceae</taxon>
        <taxon>Mycoplasma</taxon>
    </lineage>
</organism>
<reference evidence="5 6" key="1">
    <citation type="submission" date="2019-01" db="EMBL/GenBank/DDBJ databases">
        <title>Draft genome sequences of Candidatus Mycoplasma haemohominis SWG34-3 identified from a patient with pyrexia, anemia and liver dysfunction.</title>
        <authorList>
            <person name="Sekizuka T."/>
            <person name="Hattori N."/>
            <person name="Katano H."/>
            <person name="Takuma T."/>
            <person name="Ito T."/>
            <person name="Arai N."/>
            <person name="Yanai R."/>
            <person name="Ishii S."/>
            <person name="Miura Y."/>
            <person name="Tokunaga T."/>
            <person name="Watanabe H."/>
            <person name="Nomura N."/>
            <person name="Eguchi J."/>
            <person name="Arai T."/>
            <person name="Hasegawa H."/>
            <person name="Nakamaki T."/>
            <person name="Wakita T."/>
            <person name="Niki Y."/>
            <person name="Kuroda M."/>
        </authorList>
    </citation>
    <scope>NUCLEOTIDE SEQUENCE [LARGE SCALE GENOMIC DNA]</scope>
    <source>
        <strain evidence="5">SWG34-3</strain>
    </source>
</reference>
<evidence type="ECO:0000256" key="1">
    <source>
        <dbReference type="ARBA" id="ARBA00022814"/>
    </source>
</evidence>
<evidence type="ECO:0000313" key="5">
    <source>
        <dbReference type="EMBL" id="GCE63206.1"/>
    </source>
</evidence>
<keyword evidence="3" id="KW-0804">Transcription</keyword>
<keyword evidence="2" id="KW-0805">Transcription regulation</keyword>
<dbReference type="Proteomes" id="UP000324831">
    <property type="component" value="Unassembled WGS sequence"/>
</dbReference>
<evidence type="ECO:0000313" key="6">
    <source>
        <dbReference type="Proteomes" id="UP000324831"/>
    </source>
</evidence>
<dbReference type="CDD" id="cd06091">
    <property type="entry name" value="KOW_NusG"/>
    <property type="match status" value="1"/>
</dbReference>
<keyword evidence="1" id="KW-0889">Transcription antitermination</keyword>
<dbReference type="NCBIfam" id="TIGR01956">
    <property type="entry name" value="NusG_myco"/>
    <property type="match status" value="1"/>
</dbReference>
<dbReference type="InterPro" id="IPR036735">
    <property type="entry name" value="NGN_dom_sf"/>
</dbReference>
<dbReference type="PANTHER" id="PTHR30265">
    <property type="entry name" value="RHO-INTERACTING TRANSCRIPTION TERMINATION FACTOR NUSG"/>
    <property type="match status" value="1"/>
</dbReference>
<protein>
    <recommendedName>
        <fullName evidence="4">Transcription termination/antitermination protein NusG</fullName>
    </recommendedName>
</protein>
<gene>
    <name evidence="5" type="ORF">MHSWG343_01850</name>
</gene>
<proteinExistence type="predicted"/>
<dbReference type="GO" id="GO:0006354">
    <property type="term" value="P:DNA-templated transcription elongation"/>
    <property type="evidence" value="ECO:0007669"/>
    <property type="project" value="InterPro"/>
</dbReference>
<dbReference type="Gene3D" id="3.30.70.940">
    <property type="entry name" value="NusG, N-terminal domain"/>
    <property type="match status" value="1"/>
</dbReference>
<dbReference type="PANTHER" id="PTHR30265:SF4">
    <property type="entry name" value="KOW MOTIF FAMILY PROTEIN, EXPRESSED"/>
    <property type="match status" value="1"/>
</dbReference>
<name>A0A478FS60_9MOLU</name>